<keyword evidence="3" id="KW-1185">Reference proteome</keyword>
<dbReference type="PANTHER" id="PTHR47129">
    <property type="entry name" value="QUINONE OXIDOREDUCTASE 2"/>
    <property type="match status" value="1"/>
</dbReference>
<dbReference type="Gene3D" id="3.90.25.10">
    <property type="entry name" value="UDP-galactose 4-epimerase, domain 1"/>
    <property type="match status" value="1"/>
</dbReference>
<dbReference type="RefSeq" id="WP_060623715.1">
    <property type="nucleotide sequence ID" value="NZ_LCZJ02000019.1"/>
</dbReference>
<accession>A0A0W1AZZ6</accession>
<sequence>MKIAITGATGQFGSLVIESLLNTVPAGDLVVSVRNPDKANDLKARGVEVRHGDFDKPETLDVAFAGVDRLLIVSADGDNETRIRQHKAAVDAAAKAGVRFIAYTSVGHAEKSELFLAEVHRVTEEAIRATGIPYSFLRNNWYMENEVGSIQGAVAGAPWVTSAGSGKVGWAARGDYAEAAANVLIGMGHENTVYELSGKPLTQEELTGIISDIIGKEIKLLQVDDEAYAKIMAEVGVPEAVLPIVVAIQRGIREGWLDIESGDLEKVLNRPVTPLADVISDLVNSLQA</sequence>
<evidence type="ECO:0000259" key="1">
    <source>
        <dbReference type="Pfam" id="PF05368"/>
    </source>
</evidence>
<reference evidence="2 3" key="1">
    <citation type="journal article" date="2015" name="Int. Biodeterior. Biodegradation">
        <title>Physiological and genetic screening methods for the isolation of methyl tert-butyl ether-degrading bacteria for bioremediation purposes.</title>
        <authorList>
            <person name="Guisado I.M."/>
            <person name="Purswani J."/>
            <person name="Gonzalez Lopez J."/>
            <person name="Pozo C."/>
        </authorList>
    </citation>
    <scope>NUCLEOTIDE SEQUENCE [LARGE SCALE GENOMIC DNA]</scope>
    <source>
        <strain evidence="2 3">SH7</strain>
    </source>
</reference>
<organism evidence="2 3">
    <name type="scientific">Paenibacillus etheri</name>
    <dbReference type="NCBI Taxonomy" id="1306852"/>
    <lineage>
        <taxon>Bacteria</taxon>
        <taxon>Bacillati</taxon>
        <taxon>Bacillota</taxon>
        <taxon>Bacilli</taxon>
        <taxon>Bacillales</taxon>
        <taxon>Paenibacillaceae</taxon>
        <taxon>Paenibacillus</taxon>
    </lineage>
</organism>
<gene>
    <name evidence="2" type="ORF">UQ64_15465</name>
</gene>
<dbReference type="Pfam" id="PF05368">
    <property type="entry name" value="NmrA"/>
    <property type="match status" value="1"/>
</dbReference>
<dbReference type="InterPro" id="IPR052718">
    <property type="entry name" value="NmrA-type_oxidoreductase"/>
</dbReference>
<dbReference type="Proteomes" id="UP000054709">
    <property type="component" value="Unassembled WGS sequence"/>
</dbReference>
<dbReference type="Gene3D" id="3.40.50.720">
    <property type="entry name" value="NAD(P)-binding Rossmann-like Domain"/>
    <property type="match status" value="1"/>
</dbReference>
<dbReference type="PANTHER" id="PTHR47129:SF1">
    <property type="entry name" value="NMRA-LIKE DOMAIN-CONTAINING PROTEIN"/>
    <property type="match status" value="1"/>
</dbReference>
<dbReference type="OrthoDB" id="152510at2"/>
<evidence type="ECO:0000313" key="2">
    <source>
        <dbReference type="EMBL" id="KTD86827.1"/>
    </source>
</evidence>
<proteinExistence type="predicted"/>
<protein>
    <submittedName>
        <fullName evidence="2">NAD(P)-dependent oxidoreductase</fullName>
    </submittedName>
</protein>
<feature type="domain" description="NmrA-like" evidence="1">
    <location>
        <begin position="2"/>
        <end position="238"/>
    </location>
</feature>
<dbReference type="SUPFAM" id="SSF51735">
    <property type="entry name" value="NAD(P)-binding Rossmann-fold domains"/>
    <property type="match status" value="1"/>
</dbReference>
<comment type="caution">
    <text evidence="2">The sequence shown here is derived from an EMBL/GenBank/DDBJ whole genome shotgun (WGS) entry which is preliminary data.</text>
</comment>
<dbReference type="CDD" id="cd05269">
    <property type="entry name" value="TMR_SDR_a"/>
    <property type="match status" value="1"/>
</dbReference>
<dbReference type="InterPro" id="IPR036291">
    <property type="entry name" value="NAD(P)-bd_dom_sf"/>
</dbReference>
<name>A0A0W1AZZ6_9BACL</name>
<dbReference type="EMBL" id="LCZJ02000019">
    <property type="protein sequence ID" value="KTD86827.1"/>
    <property type="molecule type" value="Genomic_DNA"/>
</dbReference>
<evidence type="ECO:0000313" key="3">
    <source>
        <dbReference type="Proteomes" id="UP000054709"/>
    </source>
</evidence>
<dbReference type="InterPro" id="IPR008030">
    <property type="entry name" value="NmrA-like"/>
</dbReference>
<dbReference type="AlphaFoldDB" id="A0A0W1AZZ6"/>